<dbReference type="Proteomes" id="UP000003987">
    <property type="component" value="Unassembled WGS sequence"/>
</dbReference>
<feature type="transmembrane region" description="Helical" evidence="2">
    <location>
        <begin position="117"/>
        <end position="136"/>
    </location>
</feature>
<keyword evidence="5" id="KW-1185">Reference proteome</keyword>
<keyword evidence="1 4" id="KW-0238">DNA-binding</keyword>
<dbReference type="PANTHER" id="PTHR46558">
    <property type="entry name" value="TRACRIPTIONAL REGULATORY PROTEIN-RELATED-RELATED"/>
    <property type="match status" value="1"/>
</dbReference>
<dbReference type="eggNOG" id="COG1476">
    <property type="taxonomic scope" value="Bacteria"/>
</dbReference>
<feature type="domain" description="HTH cro/C1-type" evidence="3">
    <location>
        <begin position="27"/>
        <end position="80"/>
    </location>
</feature>
<dbReference type="Pfam" id="PF01381">
    <property type="entry name" value="HTH_3"/>
    <property type="match status" value="1"/>
</dbReference>
<sequence>MSSTFRLPFVTMKLKSREGINMVNTQIKELRVAKGLSQEQLAEAAKVSVRTIQRLEAGQDGSIETLNLVAGALGVSVRDLFEDPQAQANQERISRSDSQLQVQLTNRWQEFKTFKRLYGTIYIIVMLVWGACFPMIHGRWSAVIGMLWVGGWMIMNPLRRWWIVNKIDPKLDTKYPLTASRTDKNHSSK</sequence>
<dbReference type="InterPro" id="IPR001387">
    <property type="entry name" value="Cro/C1-type_HTH"/>
</dbReference>
<evidence type="ECO:0000313" key="4">
    <source>
        <dbReference type="EMBL" id="EEU30523.1"/>
    </source>
</evidence>
<dbReference type="PROSITE" id="PS50943">
    <property type="entry name" value="HTH_CROC1"/>
    <property type="match status" value="1"/>
</dbReference>
<evidence type="ECO:0000256" key="1">
    <source>
        <dbReference type="ARBA" id="ARBA00023125"/>
    </source>
</evidence>
<evidence type="ECO:0000259" key="3">
    <source>
        <dbReference type="PROSITE" id="PS50943"/>
    </source>
</evidence>
<proteinExistence type="predicted"/>
<dbReference type="PANTHER" id="PTHR46558:SF4">
    <property type="entry name" value="DNA-BIDING PHAGE PROTEIN"/>
    <property type="match status" value="1"/>
</dbReference>
<evidence type="ECO:0000256" key="2">
    <source>
        <dbReference type="SAM" id="Phobius"/>
    </source>
</evidence>
<name>C7XW07_9LACO</name>
<gene>
    <name evidence="4" type="ORF">HMPREF0501_00901</name>
</gene>
<dbReference type="SUPFAM" id="SSF47413">
    <property type="entry name" value="lambda repressor-like DNA-binding domains"/>
    <property type="match status" value="1"/>
</dbReference>
<dbReference type="AlphaFoldDB" id="C7XW07"/>
<keyword evidence="2" id="KW-1133">Transmembrane helix</keyword>
<dbReference type="SMART" id="SM00530">
    <property type="entry name" value="HTH_XRE"/>
    <property type="match status" value="1"/>
</dbReference>
<protein>
    <submittedName>
        <fullName evidence="4">DNA-binding helix-turn-helix protein</fullName>
    </submittedName>
</protein>
<feature type="transmembrane region" description="Helical" evidence="2">
    <location>
        <begin position="142"/>
        <end position="158"/>
    </location>
</feature>
<organism evidence="4 5">
    <name type="scientific">Limosilactobacillus coleohominis 101-4-CHN</name>
    <dbReference type="NCBI Taxonomy" id="575594"/>
    <lineage>
        <taxon>Bacteria</taxon>
        <taxon>Bacillati</taxon>
        <taxon>Bacillota</taxon>
        <taxon>Bacilli</taxon>
        <taxon>Lactobacillales</taxon>
        <taxon>Lactobacillaceae</taxon>
        <taxon>Limosilactobacillus</taxon>
    </lineage>
</organism>
<accession>C7XW07</accession>
<dbReference type="EMBL" id="GG698803">
    <property type="protein sequence ID" value="EEU30523.1"/>
    <property type="molecule type" value="Genomic_DNA"/>
</dbReference>
<dbReference type="GO" id="GO:0003677">
    <property type="term" value="F:DNA binding"/>
    <property type="evidence" value="ECO:0007669"/>
    <property type="project" value="UniProtKB-KW"/>
</dbReference>
<dbReference type="CDD" id="cd00093">
    <property type="entry name" value="HTH_XRE"/>
    <property type="match status" value="1"/>
</dbReference>
<dbReference type="HOGENOM" id="CLU_105392_0_0_9"/>
<keyword evidence="2" id="KW-0812">Transmembrane</keyword>
<keyword evidence="2" id="KW-0472">Membrane</keyword>
<dbReference type="InterPro" id="IPR010982">
    <property type="entry name" value="Lambda_DNA-bd_dom_sf"/>
</dbReference>
<dbReference type="STRING" id="575594.HMPREF0501_00901"/>
<dbReference type="Gene3D" id="1.10.260.40">
    <property type="entry name" value="lambda repressor-like DNA-binding domains"/>
    <property type="match status" value="1"/>
</dbReference>
<evidence type="ECO:0000313" key="5">
    <source>
        <dbReference type="Proteomes" id="UP000003987"/>
    </source>
</evidence>
<reference evidence="4 5" key="1">
    <citation type="submission" date="2009-06" db="EMBL/GenBank/DDBJ databases">
        <title>The Genome Sequence of Lactobacillus coleohominis strain 101-4-CHN.</title>
        <authorList>
            <consortium name="The Broad Institute Genome Sequencing Platform"/>
            <person name="Ward D."/>
            <person name="Young S.K."/>
            <person name="Zeng Q."/>
            <person name="Koehrsen M."/>
            <person name="Alvarado L."/>
            <person name="Berlin A."/>
            <person name="Borenstein D."/>
            <person name="Chen Z."/>
            <person name="Engels R."/>
            <person name="Freedman E."/>
            <person name="Gellesch M."/>
            <person name="Goldberg J."/>
            <person name="Griggs A."/>
            <person name="Gujja S."/>
            <person name="Heiman D."/>
            <person name="Hepburn T."/>
            <person name="Howarth C."/>
            <person name="Jen D."/>
            <person name="Larson L."/>
            <person name="Lewis B."/>
            <person name="Mehta T."/>
            <person name="Park D."/>
            <person name="Pearson M."/>
            <person name="Roberts A."/>
            <person name="Saif S."/>
            <person name="Shea T."/>
            <person name="Shenoy N."/>
            <person name="Sisk P."/>
            <person name="Stolte C."/>
            <person name="Sykes S."/>
            <person name="Walk T."/>
            <person name="White J."/>
            <person name="Yandava C."/>
            <person name="Liu Y."/>
            <person name="Xu Q."/>
            <person name="Lander E."/>
            <person name="Nusbaum C."/>
            <person name="Galagan J."/>
            <person name="Birren B."/>
        </authorList>
    </citation>
    <scope>NUCLEOTIDE SEQUENCE [LARGE SCALE GENOMIC DNA]</scope>
    <source>
        <strain evidence="4 5">101-4-CHN</strain>
    </source>
</reference>